<evidence type="ECO:0000313" key="4">
    <source>
        <dbReference type="Proteomes" id="UP001141806"/>
    </source>
</evidence>
<dbReference type="Proteomes" id="UP001141806">
    <property type="component" value="Unassembled WGS sequence"/>
</dbReference>
<accession>A0A9Q0K129</accession>
<feature type="compositionally biased region" description="Polar residues" evidence="2">
    <location>
        <begin position="64"/>
        <end position="73"/>
    </location>
</feature>
<evidence type="ECO:0000313" key="3">
    <source>
        <dbReference type="EMBL" id="KAJ4959221.1"/>
    </source>
</evidence>
<dbReference type="OrthoDB" id="187836at2759"/>
<dbReference type="SUPFAM" id="SSF53681">
    <property type="entry name" value="Aspartate/glutamate racemase"/>
    <property type="match status" value="2"/>
</dbReference>
<name>A0A9Q0K129_9MAGN</name>
<keyword evidence="1" id="KW-0413">Isomerase</keyword>
<dbReference type="AlphaFoldDB" id="A0A9Q0K129"/>
<dbReference type="Gene3D" id="3.40.50.1860">
    <property type="match status" value="2"/>
</dbReference>
<gene>
    <name evidence="3" type="ORF">NE237_026332</name>
</gene>
<evidence type="ECO:0000256" key="1">
    <source>
        <dbReference type="ARBA" id="ARBA00023235"/>
    </source>
</evidence>
<dbReference type="InterPro" id="IPR015942">
    <property type="entry name" value="Asp/Glu/hydantoin_racemase"/>
</dbReference>
<proteinExistence type="predicted"/>
<dbReference type="GO" id="GO:0047661">
    <property type="term" value="F:amino-acid racemase activity"/>
    <property type="evidence" value="ECO:0007669"/>
    <property type="project" value="InterPro"/>
</dbReference>
<dbReference type="Pfam" id="PF01177">
    <property type="entry name" value="Asp_Glu_race"/>
    <property type="match status" value="1"/>
</dbReference>
<feature type="region of interest" description="Disordered" evidence="2">
    <location>
        <begin position="50"/>
        <end position="73"/>
    </location>
</feature>
<evidence type="ECO:0008006" key="5">
    <source>
        <dbReference type="Google" id="ProtNLM"/>
    </source>
</evidence>
<dbReference type="PANTHER" id="PTHR21198:SF7">
    <property type="entry name" value="ASPARTATE-GLUTAMATE RACEMASE FAMILY"/>
    <property type="match status" value="1"/>
</dbReference>
<protein>
    <recommendedName>
        <fullName evidence="5">Aspartate racemase</fullName>
    </recommendedName>
</protein>
<sequence>MFDGSLKMSFHTLYCPSHLASNLNKRRTQYKTRSGPAQAVLPSAVLLHTDKSSNSSESKRNPGSGLSPTSSQITSPLLSQANAVGIIGGVSAVSTLNFLEKLISWSLQYGEENLPFIVCNDPILNKELLSRERSSLPYLNVRNARSQLDHTSIVDNLQHKRVFLEQSGARCIVMPCHISHAWHSELSKDCSVPFLHVGDCVAHELKEAKLKPIEAGSNLRIGVLATDATLTAGFYRDKLQSQGFEVVLPDKDTLEHTIIPAIEALSRKDLEGARNLLRIALQVLLVRSVNVVVLASDDMRGLLPKNDPLLKKCVDPIDALVRSTIKWAQSTEKLHETC</sequence>
<reference evidence="3" key="1">
    <citation type="journal article" date="2023" name="Plant J.">
        <title>The genome of the king protea, Protea cynaroides.</title>
        <authorList>
            <person name="Chang J."/>
            <person name="Duong T.A."/>
            <person name="Schoeman C."/>
            <person name="Ma X."/>
            <person name="Roodt D."/>
            <person name="Barker N."/>
            <person name="Li Z."/>
            <person name="Van de Peer Y."/>
            <person name="Mizrachi E."/>
        </authorList>
    </citation>
    <scope>NUCLEOTIDE SEQUENCE</scope>
    <source>
        <tissue evidence="3">Young leaves</tissue>
    </source>
</reference>
<comment type="caution">
    <text evidence="3">The sequence shown here is derived from an EMBL/GenBank/DDBJ whole genome shotgun (WGS) entry which is preliminary data.</text>
</comment>
<evidence type="ECO:0000256" key="2">
    <source>
        <dbReference type="SAM" id="MobiDB-lite"/>
    </source>
</evidence>
<dbReference type="EMBL" id="JAMYWD010000010">
    <property type="protein sequence ID" value="KAJ4959221.1"/>
    <property type="molecule type" value="Genomic_DNA"/>
</dbReference>
<dbReference type="InterPro" id="IPR001920">
    <property type="entry name" value="Asp/Glu_race"/>
</dbReference>
<keyword evidence="4" id="KW-1185">Reference proteome</keyword>
<organism evidence="3 4">
    <name type="scientific">Protea cynaroides</name>
    <dbReference type="NCBI Taxonomy" id="273540"/>
    <lineage>
        <taxon>Eukaryota</taxon>
        <taxon>Viridiplantae</taxon>
        <taxon>Streptophyta</taxon>
        <taxon>Embryophyta</taxon>
        <taxon>Tracheophyta</taxon>
        <taxon>Spermatophyta</taxon>
        <taxon>Magnoliopsida</taxon>
        <taxon>Proteales</taxon>
        <taxon>Proteaceae</taxon>
        <taxon>Protea</taxon>
    </lineage>
</organism>
<dbReference type="PANTHER" id="PTHR21198">
    <property type="entry name" value="GLUTAMATE RACEMASE"/>
    <property type="match status" value="1"/>
</dbReference>